<dbReference type="Pfam" id="PF00392">
    <property type="entry name" value="GntR"/>
    <property type="match status" value="1"/>
</dbReference>
<dbReference type="Proteomes" id="UP000256388">
    <property type="component" value="Unassembled WGS sequence"/>
</dbReference>
<comment type="caution">
    <text evidence="5">The sequence shown here is derived from an EMBL/GenBank/DDBJ whole genome shotgun (WGS) entry which is preliminary data.</text>
</comment>
<dbReference type="SUPFAM" id="SSF46785">
    <property type="entry name" value="Winged helix' DNA-binding domain"/>
    <property type="match status" value="1"/>
</dbReference>
<dbReference type="InterPro" id="IPR008920">
    <property type="entry name" value="TF_FadR/GntR_C"/>
</dbReference>
<reference evidence="5 6" key="1">
    <citation type="submission" date="2018-08" db="EMBL/GenBank/DDBJ databases">
        <title>Genomic Encyclopedia of Type Strains, Phase IV (KMG-IV): sequencing the most valuable type-strain genomes for metagenomic binning, comparative biology and taxonomic classification.</title>
        <authorList>
            <person name="Goeker M."/>
        </authorList>
    </citation>
    <scope>NUCLEOTIDE SEQUENCE [LARGE SCALE GENOMIC DNA]</scope>
    <source>
        <strain evidence="5 6">DSM 23923</strain>
    </source>
</reference>
<proteinExistence type="predicted"/>
<evidence type="ECO:0000313" key="6">
    <source>
        <dbReference type="Proteomes" id="UP000256388"/>
    </source>
</evidence>
<dbReference type="Gene3D" id="1.10.10.10">
    <property type="entry name" value="Winged helix-like DNA-binding domain superfamily/Winged helix DNA-binding domain"/>
    <property type="match status" value="1"/>
</dbReference>
<protein>
    <submittedName>
        <fullName evidence="5">GntR family transcriptional regulator</fullName>
    </submittedName>
</protein>
<dbReference type="InterPro" id="IPR011711">
    <property type="entry name" value="GntR_C"/>
</dbReference>
<dbReference type="InterPro" id="IPR036388">
    <property type="entry name" value="WH-like_DNA-bd_sf"/>
</dbReference>
<accession>A0A347ZRE5</accession>
<dbReference type="PANTHER" id="PTHR43537">
    <property type="entry name" value="TRANSCRIPTIONAL REGULATOR, GNTR FAMILY"/>
    <property type="match status" value="1"/>
</dbReference>
<dbReference type="OrthoDB" id="114741at2"/>
<dbReference type="AlphaFoldDB" id="A0A347ZRE5"/>
<keyword evidence="2" id="KW-0238">DNA-binding</keyword>
<dbReference type="CDD" id="cd07377">
    <property type="entry name" value="WHTH_GntR"/>
    <property type="match status" value="1"/>
</dbReference>
<dbReference type="GO" id="GO:0003700">
    <property type="term" value="F:DNA-binding transcription factor activity"/>
    <property type="evidence" value="ECO:0007669"/>
    <property type="project" value="InterPro"/>
</dbReference>
<evidence type="ECO:0000259" key="4">
    <source>
        <dbReference type="PROSITE" id="PS50949"/>
    </source>
</evidence>
<dbReference type="InterPro" id="IPR000524">
    <property type="entry name" value="Tscrpt_reg_HTH_GntR"/>
</dbReference>
<sequence>MEKAPKSKPSALTDWTYQYLKKGILNLDFKPGEQLHIEDFTDKLEVSRTPVREAFLRLANEGLIDVRPRVGYFVSEITEQDIFDLFEAREIVETRAARHAAKALTDKELEMLKNIMQASSQAVDAGDYDGFLENEVKFHEYLQKHIHNKRLIAFMDSLNDLTYRERVLSTHSMENIKETLIEHNRIVDALLVRDGEAASQRMAEHLENVRERLIIFITKNPKINFQRR</sequence>
<organism evidence="5 6">
    <name type="scientific">Pelolinea submarina</name>
    <dbReference type="NCBI Taxonomy" id="913107"/>
    <lineage>
        <taxon>Bacteria</taxon>
        <taxon>Bacillati</taxon>
        <taxon>Chloroflexota</taxon>
        <taxon>Anaerolineae</taxon>
        <taxon>Anaerolineales</taxon>
        <taxon>Anaerolineaceae</taxon>
        <taxon>Pelolinea</taxon>
    </lineage>
</organism>
<name>A0A347ZRE5_9CHLR</name>
<gene>
    <name evidence="5" type="ORF">DFR64_1461</name>
</gene>
<dbReference type="RefSeq" id="WP_116224693.1">
    <property type="nucleotide sequence ID" value="NZ_AP018437.1"/>
</dbReference>
<evidence type="ECO:0000256" key="1">
    <source>
        <dbReference type="ARBA" id="ARBA00023015"/>
    </source>
</evidence>
<dbReference type="Gene3D" id="1.20.120.530">
    <property type="entry name" value="GntR ligand-binding domain-like"/>
    <property type="match status" value="1"/>
</dbReference>
<evidence type="ECO:0000256" key="2">
    <source>
        <dbReference type="ARBA" id="ARBA00023125"/>
    </source>
</evidence>
<dbReference type="EMBL" id="QUMS01000001">
    <property type="protein sequence ID" value="REG11569.1"/>
    <property type="molecule type" value="Genomic_DNA"/>
</dbReference>
<dbReference type="SUPFAM" id="SSF48008">
    <property type="entry name" value="GntR ligand-binding domain-like"/>
    <property type="match status" value="1"/>
</dbReference>
<dbReference type="PROSITE" id="PS50949">
    <property type="entry name" value="HTH_GNTR"/>
    <property type="match status" value="1"/>
</dbReference>
<dbReference type="PANTHER" id="PTHR43537:SF51">
    <property type="entry name" value="HTH-TYPE TRANSCRIPTIONAL REGULATOR LGOR-RELATED"/>
    <property type="match status" value="1"/>
</dbReference>
<keyword evidence="1" id="KW-0805">Transcription regulation</keyword>
<dbReference type="Pfam" id="PF07729">
    <property type="entry name" value="FCD"/>
    <property type="match status" value="1"/>
</dbReference>
<dbReference type="InterPro" id="IPR036390">
    <property type="entry name" value="WH_DNA-bd_sf"/>
</dbReference>
<dbReference type="GO" id="GO:0003677">
    <property type="term" value="F:DNA binding"/>
    <property type="evidence" value="ECO:0007669"/>
    <property type="project" value="UniProtKB-KW"/>
</dbReference>
<evidence type="ECO:0000313" key="5">
    <source>
        <dbReference type="EMBL" id="REG11569.1"/>
    </source>
</evidence>
<dbReference type="SMART" id="SM00895">
    <property type="entry name" value="FCD"/>
    <property type="match status" value="1"/>
</dbReference>
<feature type="domain" description="HTH gntR-type" evidence="4">
    <location>
        <begin position="10"/>
        <end position="77"/>
    </location>
</feature>
<dbReference type="SMART" id="SM00345">
    <property type="entry name" value="HTH_GNTR"/>
    <property type="match status" value="1"/>
</dbReference>
<evidence type="ECO:0000256" key="3">
    <source>
        <dbReference type="ARBA" id="ARBA00023163"/>
    </source>
</evidence>
<keyword evidence="3" id="KW-0804">Transcription</keyword>
<keyword evidence="6" id="KW-1185">Reference proteome</keyword>